<feature type="compositionally biased region" description="Basic and acidic residues" evidence="1">
    <location>
        <begin position="142"/>
        <end position="152"/>
    </location>
</feature>
<dbReference type="InterPro" id="IPR008479">
    <property type="entry name" value="DUF760"/>
</dbReference>
<comment type="caution">
    <text evidence="2">The sequence shown here is derived from an EMBL/GenBank/DDBJ whole genome shotgun (WGS) entry which is preliminary data.</text>
</comment>
<dbReference type="PANTHER" id="PTHR31808:SF4">
    <property type="entry name" value="LIGASE, PUTATIVE (DUF760)-RELATED"/>
    <property type="match status" value="1"/>
</dbReference>
<evidence type="ECO:0000256" key="1">
    <source>
        <dbReference type="SAM" id="MobiDB-lite"/>
    </source>
</evidence>
<evidence type="ECO:0000313" key="3">
    <source>
        <dbReference type="Proteomes" id="UP001642484"/>
    </source>
</evidence>
<keyword evidence="3" id="KW-1185">Reference proteome</keyword>
<organism evidence="2 3">
    <name type="scientific">Durusdinium trenchii</name>
    <dbReference type="NCBI Taxonomy" id="1381693"/>
    <lineage>
        <taxon>Eukaryota</taxon>
        <taxon>Sar</taxon>
        <taxon>Alveolata</taxon>
        <taxon>Dinophyceae</taxon>
        <taxon>Suessiales</taxon>
        <taxon>Symbiodiniaceae</taxon>
        <taxon>Durusdinium</taxon>
    </lineage>
</organism>
<proteinExistence type="predicted"/>
<sequence>MRRDREARAFGAVEHLMPSRQGDKNNRYLVGHAAYGRSEWRETSEEQVSMKMQLNRWKALQRQNHHMSIRRGNHMTAKPERLKEAGAWSVWKEVFLQHAGENNSSESETSEKSDRDGDNNDQPANVQSDSASRHSSSSSSRSSREDSSESRSPRASRAKPNQASAASALRFFRVRGCQSHGVPSGAPRRVNTLADAAEEREAALTLRGFADEPEPPEICYEDDEDREECAISPDWPPAPTVDTFAKCLNDALVLRVHREAEEEAYACALEAQAMVFQRIISESEEEEDVEDGEEEGEEEELTTESYSQLMYKRDVQMMMTSSTRKTSTAPHRVLGAKPQFHHFRRLLRGLCHCYVRLRRWADLDLFIEEATGYFGRDTAPPRKARSLSTCPGIPKFVNTAHEDLWTSMKLQKAIACLLVGPGHFDKAEVLLEQIRLVEPQRRSLAAAYRSIRFLQSQAAQGLQLQEDLLLSNALLVLKVAKLAPRPLDYVSDTGDLYGPRPLGSKSIGRATPLGGAAHLRQEWAREDLVGKAMNGDRRYGVYETPVKSLIVSEISAVTEGCEALLRAAEEGDAPATLWSPGPVKLETKAARRVQKHLQHDPLLVLVDETVKEEFKLLAVQRLKQESPITSPPGAVGEALGLMSLRRRIAQIQRKERLKTASELIYVMVASMFKYLEVPFIQPLKGGGHVRMDMDGEQLRGLTEIYSMEALELVRDHLFNIVGVEAQAAEAPALRIAMYQAGQVYAMSALFGYYLRRADVRYQLDKIVSLHDAGDDNDDLEIGETRKRRRRPVPRWMELSWAKGESRADVSLKDYIQSFGPDELRQIRSLASAEAQATMELQISALFGDLRVLKSKLLKATEGSTTDEEATEMLEEGLRSGAVESIRISYDNLRRLILEAVAFGSVLFDAEREADSNYDLTPTDRRDLNLG</sequence>
<accession>A0ABP0PAS3</accession>
<dbReference type="PANTHER" id="PTHR31808">
    <property type="entry name" value="EXPRESSED PROTEIN"/>
    <property type="match status" value="1"/>
</dbReference>
<name>A0ABP0PAS3_9DINO</name>
<dbReference type="Pfam" id="PF05542">
    <property type="entry name" value="DUF760"/>
    <property type="match status" value="2"/>
</dbReference>
<dbReference type="InterPro" id="IPR038925">
    <property type="entry name" value="At3g17800-like"/>
</dbReference>
<feature type="compositionally biased region" description="Basic and acidic residues" evidence="1">
    <location>
        <begin position="109"/>
        <end position="118"/>
    </location>
</feature>
<feature type="compositionally biased region" description="Acidic residues" evidence="1">
    <location>
        <begin position="283"/>
        <end position="302"/>
    </location>
</feature>
<dbReference type="Proteomes" id="UP001642484">
    <property type="component" value="Unassembled WGS sequence"/>
</dbReference>
<gene>
    <name evidence="2" type="ORF">CCMP2556_LOCUS35442</name>
</gene>
<evidence type="ECO:0000313" key="2">
    <source>
        <dbReference type="EMBL" id="CAK9072062.1"/>
    </source>
</evidence>
<feature type="compositionally biased region" description="Low complexity" evidence="1">
    <location>
        <begin position="128"/>
        <end position="141"/>
    </location>
</feature>
<dbReference type="EMBL" id="CAXAMN010022696">
    <property type="protein sequence ID" value="CAK9072062.1"/>
    <property type="molecule type" value="Genomic_DNA"/>
</dbReference>
<evidence type="ECO:0008006" key="4">
    <source>
        <dbReference type="Google" id="ProtNLM"/>
    </source>
</evidence>
<protein>
    <recommendedName>
        <fullName evidence="4">KIF-binding protein</fullName>
    </recommendedName>
</protein>
<reference evidence="2 3" key="1">
    <citation type="submission" date="2024-02" db="EMBL/GenBank/DDBJ databases">
        <authorList>
            <person name="Chen Y."/>
            <person name="Shah S."/>
            <person name="Dougan E. K."/>
            <person name="Thang M."/>
            <person name="Chan C."/>
        </authorList>
    </citation>
    <scope>NUCLEOTIDE SEQUENCE [LARGE SCALE GENOMIC DNA]</scope>
</reference>
<feature type="region of interest" description="Disordered" evidence="1">
    <location>
        <begin position="99"/>
        <end position="164"/>
    </location>
</feature>
<feature type="region of interest" description="Disordered" evidence="1">
    <location>
        <begin position="283"/>
        <end position="305"/>
    </location>
</feature>